<dbReference type="PROSITE" id="PS50850">
    <property type="entry name" value="MFS"/>
    <property type="match status" value="1"/>
</dbReference>
<evidence type="ECO:0000256" key="5">
    <source>
        <dbReference type="ARBA" id="ARBA00023136"/>
    </source>
</evidence>
<keyword evidence="5 7" id="KW-0472">Membrane</keyword>
<comment type="subcellular location">
    <subcellularLocation>
        <location evidence="1">Endomembrane system</location>
        <topology evidence="1">Multi-pass membrane protein</topology>
    </subcellularLocation>
</comment>
<gene>
    <name evidence="9" type="ORF">QCA50_019642</name>
</gene>
<keyword evidence="2" id="KW-0813">Transport</keyword>
<evidence type="ECO:0000256" key="7">
    <source>
        <dbReference type="SAM" id="Phobius"/>
    </source>
</evidence>
<evidence type="ECO:0000256" key="6">
    <source>
        <dbReference type="SAM" id="MobiDB-lite"/>
    </source>
</evidence>
<dbReference type="AlphaFoldDB" id="A0AAW0FGY8"/>
<feature type="compositionally biased region" description="Polar residues" evidence="6">
    <location>
        <begin position="1"/>
        <end position="24"/>
    </location>
</feature>
<dbReference type="GO" id="GO:0012505">
    <property type="term" value="C:endomembrane system"/>
    <property type="evidence" value="ECO:0007669"/>
    <property type="project" value="UniProtKB-SubCell"/>
</dbReference>
<sequence length="300" mass="31719">MSGTQEEQPLLQTSSSPNTDNSHSLHPAVLRDASSGGAGFIAGELAAEEESLHLPEHDNYGSVGLPGSKKDDNNKSSDSDYALPRAKLLTVVSSLFMAAYLAALDTTVVTTLLTVIASDLNAVANISWIATAYLLSCSAFQPLFVIGRFVTGWGGSGLTTLGTITMSDLIPLRDRGLYQGMANIFFGLGAASGGILGGLVADYLGWKYVFILQVPLAVVVGVVIWWNLVLPEGSPGLGAHGSEFKDKLKRVDFQGSFFLVSALMVILTAASLGGREIAYDSKTFIGLVLWGSLQLKMVKD</sequence>
<evidence type="ECO:0000259" key="8">
    <source>
        <dbReference type="PROSITE" id="PS50850"/>
    </source>
</evidence>
<dbReference type="EMBL" id="JASBNA010000089">
    <property type="protein sequence ID" value="KAK7677424.1"/>
    <property type="molecule type" value="Genomic_DNA"/>
</dbReference>
<evidence type="ECO:0000256" key="3">
    <source>
        <dbReference type="ARBA" id="ARBA00022692"/>
    </source>
</evidence>
<feature type="transmembrane region" description="Helical" evidence="7">
    <location>
        <begin position="251"/>
        <end position="271"/>
    </location>
</feature>
<feature type="compositionally biased region" description="Basic and acidic residues" evidence="6">
    <location>
        <begin position="68"/>
        <end position="78"/>
    </location>
</feature>
<feature type="region of interest" description="Disordered" evidence="6">
    <location>
        <begin position="56"/>
        <end position="79"/>
    </location>
</feature>
<name>A0AAW0FGY8_9APHY</name>
<feature type="transmembrane region" description="Helical" evidence="7">
    <location>
        <begin position="210"/>
        <end position="230"/>
    </location>
</feature>
<protein>
    <recommendedName>
        <fullName evidence="8">Major facilitator superfamily (MFS) profile domain-containing protein</fullName>
    </recommendedName>
</protein>
<accession>A0AAW0FGY8</accession>
<dbReference type="GO" id="GO:0000329">
    <property type="term" value="C:fungal-type vacuole membrane"/>
    <property type="evidence" value="ECO:0007669"/>
    <property type="project" value="TreeGrafter"/>
</dbReference>
<dbReference type="Pfam" id="PF07690">
    <property type="entry name" value="MFS_1"/>
    <property type="match status" value="1"/>
</dbReference>
<dbReference type="InterPro" id="IPR036259">
    <property type="entry name" value="MFS_trans_sf"/>
</dbReference>
<proteinExistence type="predicted"/>
<feature type="transmembrane region" description="Helical" evidence="7">
    <location>
        <begin position="88"/>
        <end position="116"/>
    </location>
</feature>
<keyword evidence="4 7" id="KW-1133">Transmembrane helix</keyword>
<feature type="domain" description="Major facilitator superfamily (MFS) profile" evidence="8">
    <location>
        <begin position="35"/>
        <end position="300"/>
    </location>
</feature>
<dbReference type="SUPFAM" id="SSF103473">
    <property type="entry name" value="MFS general substrate transporter"/>
    <property type="match status" value="1"/>
</dbReference>
<feature type="transmembrane region" description="Helical" evidence="7">
    <location>
        <begin position="128"/>
        <end position="147"/>
    </location>
</feature>
<dbReference type="PANTHER" id="PTHR23501:SF191">
    <property type="entry name" value="VACUOLAR BASIC AMINO ACID TRANSPORTER 4"/>
    <property type="match status" value="1"/>
</dbReference>
<keyword evidence="3 7" id="KW-0812">Transmembrane</keyword>
<dbReference type="Proteomes" id="UP001385951">
    <property type="component" value="Unassembled WGS sequence"/>
</dbReference>
<keyword evidence="10" id="KW-1185">Reference proteome</keyword>
<evidence type="ECO:0000313" key="10">
    <source>
        <dbReference type="Proteomes" id="UP001385951"/>
    </source>
</evidence>
<evidence type="ECO:0000256" key="2">
    <source>
        <dbReference type="ARBA" id="ARBA00022448"/>
    </source>
</evidence>
<feature type="region of interest" description="Disordered" evidence="6">
    <location>
        <begin position="1"/>
        <end position="31"/>
    </location>
</feature>
<dbReference type="Gene3D" id="1.20.1250.20">
    <property type="entry name" value="MFS general substrate transporter like domains"/>
    <property type="match status" value="1"/>
</dbReference>
<comment type="caution">
    <text evidence="9">The sequence shown here is derived from an EMBL/GenBank/DDBJ whole genome shotgun (WGS) entry which is preliminary data.</text>
</comment>
<reference evidence="9 10" key="1">
    <citation type="submission" date="2022-09" db="EMBL/GenBank/DDBJ databases">
        <authorList>
            <person name="Palmer J.M."/>
        </authorList>
    </citation>
    <scope>NUCLEOTIDE SEQUENCE [LARGE SCALE GENOMIC DNA]</scope>
    <source>
        <strain evidence="9 10">DSM 7382</strain>
    </source>
</reference>
<evidence type="ECO:0000256" key="1">
    <source>
        <dbReference type="ARBA" id="ARBA00004127"/>
    </source>
</evidence>
<dbReference type="InterPro" id="IPR020846">
    <property type="entry name" value="MFS_dom"/>
</dbReference>
<evidence type="ECO:0000256" key="4">
    <source>
        <dbReference type="ARBA" id="ARBA00022989"/>
    </source>
</evidence>
<feature type="transmembrane region" description="Helical" evidence="7">
    <location>
        <begin position="184"/>
        <end position="204"/>
    </location>
</feature>
<dbReference type="PANTHER" id="PTHR23501">
    <property type="entry name" value="MAJOR FACILITATOR SUPERFAMILY"/>
    <property type="match status" value="1"/>
</dbReference>
<evidence type="ECO:0000313" key="9">
    <source>
        <dbReference type="EMBL" id="KAK7677424.1"/>
    </source>
</evidence>
<organism evidence="9 10">
    <name type="scientific">Cerrena zonata</name>
    <dbReference type="NCBI Taxonomy" id="2478898"/>
    <lineage>
        <taxon>Eukaryota</taxon>
        <taxon>Fungi</taxon>
        <taxon>Dikarya</taxon>
        <taxon>Basidiomycota</taxon>
        <taxon>Agaricomycotina</taxon>
        <taxon>Agaricomycetes</taxon>
        <taxon>Polyporales</taxon>
        <taxon>Cerrenaceae</taxon>
        <taxon>Cerrena</taxon>
    </lineage>
</organism>
<dbReference type="InterPro" id="IPR011701">
    <property type="entry name" value="MFS"/>
</dbReference>
<dbReference type="GO" id="GO:0015174">
    <property type="term" value="F:basic amino acid transmembrane transporter activity"/>
    <property type="evidence" value="ECO:0007669"/>
    <property type="project" value="TreeGrafter"/>
</dbReference>